<name>A0A484Z139_9ENTR</name>
<protein>
    <recommendedName>
        <fullName evidence="1">Cellulose biosynthesis protein BcsE</fullName>
    </recommendedName>
</protein>
<reference evidence="2 3" key="1">
    <citation type="submission" date="2019-03" db="EMBL/GenBank/DDBJ databases">
        <authorList>
            <consortium name="Pathogen Informatics"/>
        </authorList>
    </citation>
    <scope>NUCLEOTIDE SEQUENCE [LARGE SCALE GENOMIC DNA]</scope>
    <source>
        <strain evidence="2 3">NCTC12126</strain>
    </source>
</reference>
<evidence type="ECO:0000256" key="1">
    <source>
        <dbReference type="NCBIfam" id="TIGR03369"/>
    </source>
</evidence>
<dbReference type="EMBL" id="CAADIW010000054">
    <property type="protein sequence ID" value="VFS42222.1"/>
    <property type="molecule type" value="Genomic_DNA"/>
</dbReference>
<gene>
    <name evidence="2" type="ORF">NCTC12126_04621</name>
</gene>
<dbReference type="NCBIfam" id="NF011619">
    <property type="entry name" value="PRK15045.1"/>
    <property type="match status" value="1"/>
</dbReference>
<dbReference type="GO" id="GO:0035438">
    <property type="term" value="F:cyclic-di-GMP binding"/>
    <property type="evidence" value="ECO:0007669"/>
    <property type="project" value="InterPro"/>
</dbReference>
<evidence type="ECO:0000313" key="2">
    <source>
        <dbReference type="EMBL" id="VFS42222.1"/>
    </source>
</evidence>
<sequence length="524" mass="59336">MIEGHRGLHISIGIQSLWDELSHMPVGGVWWINTERNEDAISLVNQTVAAQGGDSRVAVITMGDDPKQVIRLDENNGPQTVRLFTMSSETESLNFLPRDIQCSIDPDHYLLILKCANNVLQNISPQKIVQWIEKINKWAKNRNCSVLVINPGSNNDKLFSFLMAQYRSLFGLASIRDQTDSYLYDIAFWCNEKGVSARQQLTLKQIDGQWHLSRQETAVVQPRSDEKRILSHVAVLEGAPALSENWSLYDTNEAVFNEARTTQAATIVFSLMQNNQIETLARHIHTLRRQRGSALKIVVRENNTSLRATDERLLLGCGANMVVPWNAPLSRCLTLIESIQGQQFNRHVPEDISTLLSMTQPMKLRGYQKWDTFCDAVSNMMSNTLLPADGKGVMVALRPVPGIRVEQALTLCRPNRTGDIMTIGDNRLVLFLSFCRVNDLDTALNHIFPLPTGDIFSNRMIWFEDNLINAELVQMRTLKPEQWSKPLPMTKSVKPILNAQHDGHTWRRVPEPLRLLSEQPEGSK</sequence>
<proteinExistence type="predicted"/>
<organism evidence="2 3">
    <name type="scientific">Enterobacter cancerogenus</name>
    <dbReference type="NCBI Taxonomy" id="69218"/>
    <lineage>
        <taxon>Bacteria</taxon>
        <taxon>Pseudomonadati</taxon>
        <taxon>Pseudomonadota</taxon>
        <taxon>Gammaproteobacteria</taxon>
        <taxon>Enterobacterales</taxon>
        <taxon>Enterobacteriaceae</taxon>
        <taxon>Enterobacter</taxon>
        <taxon>Enterobacter cloacae complex</taxon>
    </lineage>
</organism>
<dbReference type="Proteomes" id="UP000351155">
    <property type="component" value="Unassembled WGS sequence"/>
</dbReference>
<evidence type="ECO:0000313" key="3">
    <source>
        <dbReference type="Proteomes" id="UP000351155"/>
    </source>
</evidence>
<accession>A0A484Z139</accession>
<dbReference type="AlphaFoldDB" id="A0A484Z139"/>
<dbReference type="InterPro" id="IPR017745">
    <property type="entry name" value="BcsE"/>
</dbReference>
<dbReference type="NCBIfam" id="TIGR03369">
    <property type="entry name" value="cellulose_bcsE"/>
    <property type="match status" value="1"/>
</dbReference>
<dbReference type="Pfam" id="PF10995">
    <property type="entry name" value="CBP_BcsE"/>
    <property type="match status" value="1"/>
</dbReference>